<dbReference type="HOGENOM" id="CLU_012312_1_0_7"/>
<evidence type="ECO:0000259" key="14">
    <source>
        <dbReference type="PROSITE" id="PS51103"/>
    </source>
</evidence>
<dbReference type="eggNOG" id="COG1263">
    <property type="taxonomic scope" value="Bacteria"/>
</dbReference>
<keyword evidence="10 12" id="KW-0472">Membrane</keyword>
<dbReference type="GO" id="GO:0008982">
    <property type="term" value="F:protein-N(PI)-phosphohistidine-sugar phosphotransferase activity"/>
    <property type="evidence" value="ECO:0007669"/>
    <property type="project" value="InterPro"/>
</dbReference>
<dbReference type="OrthoDB" id="9765468at2"/>
<dbReference type="KEGG" id="scu:SCE1572_16145"/>
<feature type="domain" description="PTS EIIB type-1" evidence="13">
    <location>
        <begin position="398"/>
        <end position="480"/>
    </location>
</feature>
<feature type="transmembrane region" description="Helical" evidence="12">
    <location>
        <begin position="12"/>
        <end position="32"/>
    </location>
</feature>
<protein>
    <recommendedName>
        <fullName evidence="17">PTS N-acetyl-D-glucosamine transporter</fullName>
    </recommendedName>
</protein>
<keyword evidence="6" id="KW-0598">Phosphotransferase system</keyword>
<dbReference type="SUPFAM" id="SSF55604">
    <property type="entry name" value="Glucose permease domain IIB"/>
    <property type="match status" value="2"/>
</dbReference>
<dbReference type="PROSITE" id="PS01035">
    <property type="entry name" value="PTS_EIIB_TYPE_1_CYS"/>
    <property type="match status" value="1"/>
</dbReference>
<dbReference type="GO" id="GO:0090563">
    <property type="term" value="F:protein-phosphocysteine-sugar phosphotransferase activity"/>
    <property type="evidence" value="ECO:0007669"/>
    <property type="project" value="TreeGrafter"/>
</dbReference>
<evidence type="ECO:0008006" key="17">
    <source>
        <dbReference type="Google" id="ProtNLM"/>
    </source>
</evidence>
<dbReference type="Gene3D" id="3.30.1360.60">
    <property type="entry name" value="Glucose permease domain IIB"/>
    <property type="match status" value="2"/>
</dbReference>
<dbReference type="InterPro" id="IPR003352">
    <property type="entry name" value="PTS_EIIC"/>
</dbReference>
<dbReference type="GO" id="GO:0015572">
    <property type="term" value="F:N-acetylglucosamine transmembrane transporter activity"/>
    <property type="evidence" value="ECO:0007669"/>
    <property type="project" value="InterPro"/>
</dbReference>
<dbReference type="PROSITE" id="PS51103">
    <property type="entry name" value="PTS_EIIC_TYPE_1"/>
    <property type="match status" value="1"/>
</dbReference>
<dbReference type="PANTHER" id="PTHR30009:SF4">
    <property type="entry name" value="PTS SYSTEM N-ACETYLGLUCOSAMINE-SPECIFIC EIICBA COMPONENT"/>
    <property type="match status" value="1"/>
</dbReference>
<evidence type="ECO:0000256" key="8">
    <source>
        <dbReference type="ARBA" id="ARBA00022777"/>
    </source>
</evidence>
<dbReference type="Pfam" id="PF00367">
    <property type="entry name" value="PTS_EIIB"/>
    <property type="match status" value="1"/>
</dbReference>
<dbReference type="GO" id="GO:0005886">
    <property type="term" value="C:plasma membrane"/>
    <property type="evidence" value="ECO:0007669"/>
    <property type="project" value="UniProtKB-SubCell"/>
</dbReference>
<feature type="transmembrane region" description="Helical" evidence="12">
    <location>
        <begin position="161"/>
        <end position="180"/>
    </location>
</feature>
<dbReference type="GO" id="GO:0015764">
    <property type="term" value="P:N-acetylglucosamine transport"/>
    <property type="evidence" value="ECO:0007669"/>
    <property type="project" value="TreeGrafter"/>
</dbReference>
<dbReference type="InterPro" id="IPR036878">
    <property type="entry name" value="Glu_permease_IIB"/>
</dbReference>
<dbReference type="Proteomes" id="UP000014803">
    <property type="component" value="Chromosome"/>
</dbReference>
<dbReference type="NCBIfam" id="TIGR00826">
    <property type="entry name" value="EIIB_glc"/>
    <property type="match status" value="1"/>
</dbReference>
<dbReference type="GO" id="GO:0016301">
    <property type="term" value="F:kinase activity"/>
    <property type="evidence" value="ECO:0007669"/>
    <property type="project" value="UniProtKB-KW"/>
</dbReference>
<dbReference type="eggNOG" id="COG1264">
    <property type="taxonomic scope" value="Bacteria"/>
</dbReference>
<dbReference type="AlphaFoldDB" id="S4XZ57"/>
<reference evidence="15 16" key="1">
    <citation type="journal article" date="2013" name="Sci. Rep.">
        <title>Extraordinary expansion of a Sorangium cellulosum genome from an alkaline milieu.</title>
        <authorList>
            <person name="Han K."/>
            <person name="Li Z.F."/>
            <person name="Peng R."/>
            <person name="Zhu L.P."/>
            <person name="Zhou T."/>
            <person name="Wang L.G."/>
            <person name="Li S.G."/>
            <person name="Zhang X.B."/>
            <person name="Hu W."/>
            <person name="Wu Z.H."/>
            <person name="Qin N."/>
            <person name="Li Y.Z."/>
        </authorList>
    </citation>
    <scope>NUCLEOTIDE SEQUENCE [LARGE SCALE GENOMIC DNA]</scope>
    <source>
        <strain evidence="15 16">So0157-2</strain>
    </source>
</reference>
<feature type="domain" description="PTS EIIB type-1" evidence="13">
    <location>
        <begin position="507"/>
        <end position="586"/>
    </location>
</feature>
<dbReference type="PATRIC" id="fig|1254432.3.peg.3634"/>
<gene>
    <name evidence="15" type="ORF">SCE1572_16145</name>
</gene>
<name>S4XZ57_SORCE</name>
<evidence type="ECO:0000256" key="1">
    <source>
        <dbReference type="ARBA" id="ARBA00004651"/>
    </source>
</evidence>
<dbReference type="NCBIfam" id="TIGR01998">
    <property type="entry name" value="PTS-II-BC-nag"/>
    <property type="match status" value="1"/>
</dbReference>
<evidence type="ECO:0000256" key="2">
    <source>
        <dbReference type="ARBA" id="ARBA00022448"/>
    </source>
</evidence>
<proteinExistence type="predicted"/>
<evidence type="ECO:0000256" key="7">
    <source>
        <dbReference type="ARBA" id="ARBA00022692"/>
    </source>
</evidence>
<dbReference type="PANTHER" id="PTHR30009">
    <property type="entry name" value="CYTOCHROME C-TYPE SYNTHESIS PROTEIN AND PTS TRANSMEMBRANE COMPONENT"/>
    <property type="match status" value="1"/>
</dbReference>
<keyword evidence="8" id="KW-0418">Kinase</keyword>
<dbReference type="EMBL" id="CP003969">
    <property type="protein sequence ID" value="AGP35898.1"/>
    <property type="molecule type" value="Genomic_DNA"/>
</dbReference>
<feature type="domain" description="PTS EIIC type-1" evidence="14">
    <location>
        <begin position="1"/>
        <end position="367"/>
    </location>
</feature>
<evidence type="ECO:0000313" key="15">
    <source>
        <dbReference type="EMBL" id="AGP35898.1"/>
    </source>
</evidence>
<dbReference type="Pfam" id="PF02378">
    <property type="entry name" value="PTS_EIIC"/>
    <property type="match status" value="1"/>
</dbReference>
<feature type="transmembrane region" description="Helical" evidence="12">
    <location>
        <begin position="335"/>
        <end position="355"/>
    </location>
</feature>
<feature type="transmembrane region" description="Helical" evidence="12">
    <location>
        <begin position="38"/>
        <end position="64"/>
    </location>
</feature>
<evidence type="ECO:0000256" key="12">
    <source>
        <dbReference type="SAM" id="Phobius"/>
    </source>
</evidence>
<dbReference type="CDD" id="cd00212">
    <property type="entry name" value="PTS_IIB_glc"/>
    <property type="match status" value="1"/>
</dbReference>
<dbReference type="InterPro" id="IPR001996">
    <property type="entry name" value="PTS_IIB_1"/>
</dbReference>
<evidence type="ECO:0000256" key="5">
    <source>
        <dbReference type="ARBA" id="ARBA00022679"/>
    </source>
</evidence>
<keyword evidence="7 12" id="KW-0812">Transmembrane</keyword>
<sequence>MRGFNELQRVGKALMLPIAVLPVAGLLLRLGQPDVLDIAFVAQAGGAIFDNLALIFAVGIAVGLAREANGVAGLSGMIAYLVITNGVKSIDDKIKMGVLAGILAGVLAGAMYNRFRDTKLPSFLGFFGGSRFVPIVTGGASLALALVLGVVWPTIQAGIDAVGGWIVASGPVGAFFFGLLNRLLIPTGLHHILNNLAWFVVGSFQGAKGAVTGDLNRYFAGDPSAGVFMAGFYPVMMFGLPAACLAIYRTARPENRKATFGVMFSAALTAFLTGITEPIEFAFMFLAPALYAVHAVLTGLSLALLDVLGVKHGFSFSAGFIDYALNYGLSTKGWMIVPIGLAYAVVYYGLFVVCIERFNLATPGREAAAAPSAVASEGGGVEASGGAEAGAGVEAGAGGLAGQLLRALGGHGNIREIDACITRLRLVMVDRDRVKDADLRALGAKGVVRPGTDSLQVILGPMAESIAKEMRELAGRAGAAAVEPKAADAARGGAPAAPAARPEARPEMWIERWLAALGGAANIRSVEGFSSGRVRVELADADPIDEAALEAADVKGVMRLSDRVVHLLVGPEAPRYAAALAQKLKG</sequence>
<comment type="subcellular location">
    <subcellularLocation>
        <location evidence="1">Cell membrane</location>
        <topology evidence="1">Multi-pass membrane protein</topology>
    </subcellularLocation>
</comment>
<evidence type="ECO:0000256" key="9">
    <source>
        <dbReference type="ARBA" id="ARBA00022989"/>
    </source>
</evidence>
<feature type="transmembrane region" description="Helical" evidence="12">
    <location>
        <begin position="132"/>
        <end position="155"/>
    </location>
</feature>
<evidence type="ECO:0000259" key="13">
    <source>
        <dbReference type="PROSITE" id="PS51098"/>
    </source>
</evidence>
<dbReference type="InterPro" id="IPR050429">
    <property type="entry name" value="PTS_Glucose_EIICBA"/>
</dbReference>
<keyword evidence="2" id="KW-0813">Transport</keyword>
<accession>S4XZ57</accession>
<feature type="transmembrane region" description="Helical" evidence="12">
    <location>
        <begin position="192"/>
        <end position="211"/>
    </location>
</feature>
<dbReference type="GO" id="GO:0019866">
    <property type="term" value="C:organelle inner membrane"/>
    <property type="evidence" value="ECO:0007669"/>
    <property type="project" value="InterPro"/>
</dbReference>
<organism evidence="15 16">
    <name type="scientific">Sorangium cellulosum So0157-2</name>
    <dbReference type="NCBI Taxonomy" id="1254432"/>
    <lineage>
        <taxon>Bacteria</taxon>
        <taxon>Pseudomonadati</taxon>
        <taxon>Myxococcota</taxon>
        <taxon>Polyangia</taxon>
        <taxon>Polyangiales</taxon>
        <taxon>Polyangiaceae</taxon>
        <taxon>Sorangium</taxon>
    </lineage>
</organism>
<feature type="transmembrane region" description="Helical" evidence="12">
    <location>
        <begin position="231"/>
        <end position="251"/>
    </location>
</feature>
<dbReference type="InterPro" id="IPR013013">
    <property type="entry name" value="PTS_EIIC_1"/>
</dbReference>
<keyword evidence="5" id="KW-0808">Transferase</keyword>
<feature type="transmembrane region" description="Helical" evidence="12">
    <location>
        <begin position="94"/>
        <end position="112"/>
    </location>
</feature>
<evidence type="ECO:0000256" key="11">
    <source>
        <dbReference type="PROSITE-ProRule" id="PRU00421"/>
    </source>
</evidence>
<keyword evidence="4" id="KW-0762">Sugar transport</keyword>
<feature type="transmembrane region" description="Helical" evidence="12">
    <location>
        <begin position="71"/>
        <end position="88"/>
    </location>
</feature>
<comment type="caution">
    <text evidence="11">Lacks conserved residue(s) required for the propagation of feature annotation.</text>
</comment>
<dbReference type="STRING" id="1254432.SCE1572_16145"/>
<dbReference type="InterPro" id="IPR018113">
    <property type="entry name" value="PTrfase_EIIB_Cys"/>
</dbReference>
<keyword evidence="3" id="KW-1003">Cell membrane</keyword>
<feature type="transmembrane region" description="Helical" evidence="12">
    <location>
        <begin position="281"/>
        <end position="305"/>
    </location>
</feature>
<evidence type="ECO:0000256" key="6">
    <source>
        <dbReference type="ARBA" id="ARBA00022683"/>
    </source>
</evidence>
<feature type="transmembrane region" description="Helical" evidence="12">
    <location>
        <begin position="258"/>
        <end position="275"/>
    </location>
</feature>
<dbReference type="RefSeq" id="WP_020735178.1">
    <property type="nucleotide sequence ID" value="NC_021658.1"/>
</dbReference>
<evidence type="ECO:0000256" key="4">
    <source>
        <dbReference type="ARBA" id="ARBA00022597"/>
    </source>
</evidence>
<feature type="active site" description="Phosphocysteine intermediate; for EIIB activity" evidence="11">
    <location>
        <position position="420"/>
    </location>
</feature>
<dbReference type="GO" id="GO:0009401">
    <property type="term" value="P:phosphoenolpyruvate-dependent sugar phosphotransferase system"/>
    <property type="evidence" value="ECO:0007669"/>
    <property type="project" value="UniProtKB-KW"/>
</dbReference>
<evidence type="ECO:0000256" key="10">
    <source>
        <dbReference type="ARBA" id="ARBA00023136"/>
    </source>
</evidence>
<dbReference type="InterPro" id="IPR010974">
    <property type="entry name" value="PTS_IIBC_nag"/>
</dbReference>
<evidence type="ECO:0000313" key="16">
    <source>
        <dbReference type="Proteomes" id="UP000014803"/>
    </source>
</evidence>
<dbReference type="PROSITE" id="PS51098">
    <property type="entry name" value="PTS_EIIB_TYPE_1"/>
    <property type="match status" value="2"/>
</dbReference>
<keyword evidence="9 12" id="KW-1133">Transmembrane helix</keyword>
<evidence type="ECO:0000256" key="3">
    <source>
        <dbReference type="ARBA" id="ARBA00022475"/>
    </source>
</evidence>